<dbReference type="RefSeq" id="WP_088968923.1">
    <property type="nucleotide sequence ID" value="NZ_JBHLYF010000009.1"/>
</dbReference>
<evidence type="ECO:0000256" key="1">
    <source>
        <dbReference type="ARBA" id="ARBA00022857"/>
    </source>
</evidence>
<dbReference type="CDD" id="cd05276">
    <property type="entry name" value="p53_inducible_oxidoreductase"/>
    <property type="match status" value="1"/>
</dbReference>
<accession>A0A1C5GSG8</accession>
<dbReference type="Gene3D" id="3.90.180.10">
    <property type="entry name" value="Medium-chain alcohol dehydrogenases, catalytic domain"/>
    <property type="match status" value="1"/>
</dbReference>
<dbReference type="InterPro" id="IPR014189">
    <property type="entry name" value="Quinone_OxRdtase_PIG3"/>
</dbReference>
<dbReference type="PANTHER" id="PTHR48106">
    <property type="entry name" value="QUINONE OXIDOREDUCTASE PIG3-RELATED"/>
    <property type="match status" value="1"/>
</dbReference>
<evidence type="ECO:0000259" key="3">
    <source>
        <dbReference type="SMART" id="SM00829"/>
    </source>
</evidence>
<evidence type="ECO:0000313" key="5">
    <source>
        <dbReference type="Proteomes" id="UP000198210"/>
    </source>
</evidence>
<proteinExistence type="predicted"/>
<dbReference type="SUPFAM" id="SSF50129">
    <property type="entry name" value="GroES-like"/>
    <property type="match status" value="1"/>
</dbReference>
<dbReference type="SUPFAM" id="SSF51735">
    <property type="entry name" value="NAD(P)-binding Rossmann-fold domains"/>
    <property type="match status" value="1"/>
</dbReference>
<organism evidence="4 5">
    <name type="scientific">Micromonospora siamensis</name>
    <dbReference type="NCBI Taxonomy" id="299152"/>
    <lineage>
        <taxon>Bacteria</taxon>
        <taxon>Bacillati</taxon>
        <taxon>Actinomycetota</taxon>
        <taxon>Actinomycetes</taxon>
        <taxon>Micromonosporales</taxon>
        <taxon>Micromonosporaceae</taxon>
        <taxon>Micromonospora</taxon>
    </lineage>
</organism>
<dbReference type="Gene3D" id="3.40.50.720">
    <property type="entry name" value="NAD(P)-binding Rossmann-like Domain"/>
    <property type="match status" value="1"/>
</dbReference>
<evidence type="ECO:0000256" key="2">
    <source>
        <dbReference type="ARBA" id="ARBA00023002"/>
    </source>
</evidence>
<dbReference type="PANTHER" id="PTHR48106:SF8">
    <property type="entry name" value="OS02G0805600 PROTEIN"/>
    <property type="match status" value="1"/>
</dbReference>
<dbReference type="AlphaFoldDB" id="A0A1C5GSG8"/>
<keyword evidence="2" id="KW-0560">Oxidoreductase</keyword>
<reference evidence="4 5" key="1">
    <citation type="submission" date="2016-06" db="EMBL/GenBank/DDBJ databases">
        <authorList>
            <person name="Kjaerup R.B."/>
            <person name="Dalgaard T.S."/>
            <person name="Juul-Madsen H.R."/>
        </authorList>
    </citation>
    <scope>NUCLEOTIDE SEQUENCE [LARGE SCALE GENOMIC DNA]</scope>
    <source>
        <strain evidence="4 5">DSM 45097</strain>
    </source>
</reference>
<protein>
    <submittedName>
        <fullName evidence="4">Putative NAD(P)H quinone oxidoreductase, PIG3 family</fullName>
    </submittedName>
</protein>
<dbReference type="InterPro" id="IPR013154">
    <property type="entry name" value="ADH-like_N"/>
</dbReference>
<keyword evidence="5" id="KW-1185">Reference proteome</keyword>
<dbReference type="InterPro" id="IPR011032">
    <property type="entry name" value="GroES-like_sf"/>
</dbReference>
<evidence type="ECO:0000313" key="4">
    <source>
        <dbReference type="EMBL" id="SCG36704.1"/>
    </source>
</evidence>
<dbReference type="InterPro" id="IPR020843">
    <property type="entry name" value="ER"/>
</dbReference>
<dbReference type="SMART" id="SM00829">
    <property type="entry name" value="PKS_ER"/>
    <property type="match status" value="1"/>
</dbReference>
<dbReference type="NCBIfam" id="TIGR02824">
    <property type="entry name" value="quinone_pig3"/>
    <property type="match status" value="1"/>
</dbReference>
<dbReference type="EMBL" id="LT607751">
    <property type="protein sequence ID" value="SCG36704.1"/>
    <property type="molecule type" value="Genomic_DNA"/>
</dbReference>
<feature type="domain" description="Enoyl reductase (ER)" evidence="3">
    <location>
        <begin position="10"/>
        <end position="322"/>
    </location>
</feature>
<name>A0A1C5GSG8_9ACTN</name>
<dbReference type="Proteomes" id="UP000198210">
    <property type="component" value="Chromosome I"/>
</dbReference>
<keyword evidence="1" id="KW-0521">NADP</keyword>
<dbReference type="GO" id="GO:0070402">
    <property type="term" value="F:NADPH binding"/>
    <property type="evidence" value="ECO:0007669"/>
    <property type="project" value="TreeGrafter"/>
</dbReference>
<gene>
    <name evidence="4" type="ORF">GA0074704_0419</name>
</gene>
<dbReference type="GO" id="GO:0016651">
    <property type="term" value="F:oxidoreductase activity, acting on NAD(P)H"/>
    <property type="evidence" value="ECO:0007669"/>
    <property type="project" value="TreeGrafter"/>
</dbReference>
<dbReference type="InterPro" id="IPR036291">
    <property type="entry name" value="NAD(P)-bd_dom_sf"/>
</dbReference>
<sequence>MRAITIPEPGGPEALVWAEVPDPEPGPGEVVVDVRASAVNRADLLQRQGHYPPPPGAPAYPGLECSGVVSAIGRDVTGWTVGQEVCALLAGGGYAERVAVPAGQLLPVPAGVDLVDAAALPEVACTVWSNVVRLARLAAGETLLVHGGGSGIGTFAVQLGRALGATVLVTARATKHDRLRELGAAHTIDYREQDFVEEVARATDGHGADVILDIMGASYLGRNVAALADGGRLVVIGMQGGRKAELDLGALLAKRASVAATALRSRPLDDKAEIVRGVREEVWPLVEAGTVRPVVDRRLPMTDAAQAHRLVESNDHVGKVLLTTA</sequence>
<dbReference type="Pfam" id="PF08240">
    <property type="entry name" value="ADH_N"/>
    <property type="match status" value="1"/>
</dbReference>
<dbReference type="Pfam" id="PF13602">
    <property type="entry name" value="ADH_zinc_N_2"/>
    <property type="match status" value="1"/>
</dbReference>